<accession>B6XG85</accession>
<name>B6XG85_9GAMM</name>
<proteinExistence type="predicted"/>
<dbReference type="Proteomes" id="UP000003729">
    <property type="component" value="Unassembled WGS sequence"/>
</dbReference>
<sequence length="64" mass="7237">MTTIIASLQEIPPLKVLNLMLKKLICPVKQGSSDDDVGREVSTIFCAQRRFYIQNPASVPYEIR</sequence>
<dbReference type="AlphaFoldDB" id="B6XG85"/>
<reference evidence="1 2" key="2">
    <citation type="submission" date="2008-10" db="EMBL/GenBank/DDBJ databases">
        <authorList>
            <person name="Fulton L."/>
            <person name="Clifton S."/>
            <person name="Fulton B."/>
            <person name="Xu J."/>
            <person name="Minx P."/>
            <person name="Pepin K.H."/>
            <person name="Johnson M."/>
            <person name="Bhonagiri V."/>
            <person name="Nash W.E."/>
            <person name="Mardis E.R."/>
            <person name="Wilson R.K."/>
        </authorList>
    </citation>
    <scope>NUCLEOTIDE SEQUENCE [LARGE SCALE GENOMIC DNA]</scope>
    <source>
        <strain evidence="1 2">DSM 30120</strain>
    </source>
</reference>
<organism evidence="1 2">
    <name type="scientific">Providencia alcalifaciens DSM 30120</name>
    <dbReference type="NCBI Taxonomy" id="520999"/>
    <lineage>
        <taxon>Bacteria</taxon>
        <taxon>Pseudomonadati</taxon>
        <taxon>Pseudomonadota</taxon>
        <taxon>Gammaproteobacteria</taxon>
        <taxon>Enterobacterales</taxon>
        <taxon>Morganellaceae</taxon>
        <taxon>Providencia</taxon>
    </lineage>
</organism>
<reference evidence="1 2" key="1">
    <citation type="submission" date="2008-10" db="EMBL/GenBank/DDBJ databases">
        <title>Draft genome sequence of Providencia alcalifaciens (DSM 30120).</title>
        <authorList>
            <person name="Sudarsanam P."/>
            <person name="Ley R."/>
            <person name="Guruge J."/>
            <person name="Turnbaugh P.J."/>
            <person name="Mahowald M."/>
            <person name="Liep D."/>
            <person name="Gordon J."/>
        </authorList>
    </citation>
    <scope>NUCLEOTIDE SEQUENCE [LARGE SCALE GENOMIC DNA]</scope>
    <source>
        <strain evidence="1 2">DSM 30120</strain>
    </source>
</reference>
<feature type="non-terminal residue" evidence="1">
    <location>
        <position position="64"/>
    </location>
</feature>
<evidence type="ECO:0000313" key="2">
    <source>
        <dbReference type="Proteomes" id="UP000003729"/>
    </source>
</evidence>
<comment type="caution">
    <text evidence="1">The sequence shown here is derived from an EMBL/GenBank/DDBJ whole genome shotgun (WGS) entry which is preliminary data.</text>
</comment>
<evidence type="ECO:0000313" key="1">
    <source>
        <dbReference type="EMBL" id="EEB45645.1"/>
    </source>
</evidence>
<dbReference type="EMBL" id="ABXW01000049">
    <property type="protein sequence ID" value="EEB45645.1"/>
    <property type="molecule type" value="Genomic_DNA"/>
</dbReference>
<protein>
    <submittedName>
        <fullName evidence="1">Uncharacterized protein</fullName>
    </submittedName>
</protein>
<gene>
    <name evidence="1" type="ORF">PROVALCAL_02460</name>
</gene>